<proteinExistence type="inferred from homology"/>
<evidence type="ECO:0000256" key="2">
    <source>
        <dbReference type="ARBA" id="ARBA00022825"/>
    </source>
</evidence>
<comment type="caution">
    <text evidence="5">The sequence shown here is derived from an EMBL/GenBank/DDBJ whole genome shotgun (WGS) entry which is preliminary data.</text>
</comment>
<evidence type="ECO:0000256" key="3">
    <source>
        <dbReference type="PROSITE-ProRule" id="PRU01122"/>
    </source>
</evidence>
<accession>A0AA38M0A2</accession>
<keyword evidence="6" id="KW-1185">Reference proteome</keyword>
<keyword evidence="3" id="KW-0645">Protease</keyword>
<dbReference type="Proteomes" id="UP001168821">
    <property type="component" value="Unassembled WGS sequence"/>
</dbReference>
<sequence>MLNKEVTELKVTPEVVNELLKKRIFEHTEKEVKEQQIGVVTGLAYTQFGGDILPIEVNHFPGKGGLVLTGKLGDVMKESATIAYDYVKSKYESFGIPKEVFETNDVHIHVPEGAVPKDGPSAGVTITTAIVSSLTNRPVPQNLGMTGEITLRGLVFPIGGLREKSISANRSGLTKILVPAKNMKDLDDIPDEVKAALEIVPCTTYSDVFENVFGEKIDIKDPTLPLVPQKHEEKAKN</sequence>
<dbReference type="InterPro" id="IPR027065">
    <property type="entry name" value="Lon_Prtase"/>
</dbReference>
<gene>
    <name evidence="5" type="ORF">Zmor_011837</name>
</gene>
<feature type="active site" evidence="3">
    <location>
        <position position="121"/>
    </location>
</feature>
<keyword evidence="2 3" id="KW-0720">Serine protease</keyword>
<dbReference type="PRINTS" id="PR00830">
    <property type="entry name" value="ENDOLAPTASE"/>
</dbReference>
<dbReference type="GO" id="GO:0005524">
    <property type="term" value="F:ATP binding"/>
    <property type="evidence" value="ECO:0007669"/>
    <property type="project" value="InterPro"/>
</dbReference>
<feature type="domain" description="Lon proteolytic" evidence="4">
    <location>
        <begin position="34"/>
        <end position="215"/>
    </location>
</feature>
<organism evidence="5 6">
    <name type="scientific">Zophobas morio</name>
    <dbReference type="NCBI Taxonomy" id="2755281"/>
    <lineage>
        <taxon>Eukaryota</taxon>
        <taxon>Metazoa</taxon>
        <taxon>Ecdysozoa</taxon>
        <taxon>Arthropoda</taxon>
        <taxon>Hexapoda</taxon>
        <taxon>Insecta</taxon>
        <taxon>Pterygota</taxon>
        <taxon>Neoptera</taxon>
        <taxon>Endopterygota</taxon>
        <taxon>Coleoptera</taxon>
        <taxon>Polyphaga</taxon>
        <taxon>Cucujiformia</taxon>
        <taxon>Tenebrionidae</taxon>
        <taxon>Zophobas</taxon>
    </lineage>
</organism>
<dbReference type="Gene3D" id="3.30.230.10">
    <property type="match status" value="1"/>
</dbReference>
<dbReference type="GO" id="GO:0006508">
    <property type="term" value="P:proteolysis"/>
    <property type="evidence" value="ECO:0007669"/>
    <property type="project" value="UniProtKB-KW"/>
</dbReference>
<dbReference type="GO" id="GO:0004176">
    <property type="term" value="F:ATP-dependent peptidase activity"/>
    <property type="evidence" value="ECO:0007669"/>
    <property type="project" value="UniProtKB-UniRule"/>
</dbReference>
<dbReference type="AlphaFoldDB" id="A0AA38M0A2"/>
<evidence type="ECO:0000313" key="6">
    <source>
        <dbReference type="Proteomes" id="UP001168821"/>
    </source>
</evidence>
<name>A0AA38M0A2_9CUCU</name>
<dbReference type="Pfam" id="PF05362">
    <property type="entry name" value="Lon_C"/>
    <property type="match status" value="1"/>
</dbReference>
<protein>
    <recommendedName>
        <fullName evidence="4">Lon proteolytic domain-containing protein</fullName>
    </recommendedName>
</protein>
<dbReference type="InterPro" id="IPR008268">
    <property type="entry name" value="Peptidase_S16_AS"/>
</dbReference>
<dbReference type="InterPro" id="IPR008269">
    <property type="entry name" value="Lon_proteolytic"/>
</dbReference>
<dbReference type="EMBL" id="JALNTZ010003293">
    <property type="protein sequence ID" value="KAJ3616543.1"/>
    <property type="molecule type" value="Genomic_DNA"/>
</dbReference>
<dbReference type="InterPro" id="IPR020568">
    <property type="entry name" value="Ribosomal_Su5_D2-typ_SF"/>
</dbReference>
<dbReference type="PANTHER" id="PTHR10046">
    <property type="entry name" value="ATP DEPENDENT LON PROTEASE FAMILY MEMBER"/>
    <property type="match status" value="1"/>
</dbReference>
<dbReference type="PROSITE" id="PS01046">
    <property type="entry name" value="LON_SER"/>
    <property type="match status" value="1"/>
</dbReference>
<dbReference type="GO" id="GO:0004252">
    <property type="term" value="F:serine-type endopeptidase activity"/>
    <property type="evidence" value="ECO:0007669"/>
    <property type="project" value="UniProtKB-UniRule"/>
</dbReference>
<comment type="similarity">
    <text evidence="3">Belongs to the peptidase S16 family.</text>
</comment>
<evidence type="ECO:0000256" key="1">
    <source>
        <dbReference type="ARBA" id="ARBA00022801"/>
    </source>
</evidence>
<dbReference type="GO" id="GO:0030163">
    <property type="term" value="P:protein catabolic process"/>
    <property type="evidence" value="ECO:0007669"/>
    <property type="project" value="InterPro"/>
</dbReference>
<dbReference type="InterPro" id="IPR014721">
    <property type="entry name" value="Ribsml_uS5_D2-typ_fold_subgr"/>
</dbReference>
<dbReference type="PROSITE" id="PS51786">
    <property type="entry name" value="LON_PROTEOLYTIC"/>
    <property type="match status" value="1"/>
</dbReference>
<feature type="active site" evidence="3">
    <location>
        <position position="164"/>
    </location>
</feature>
<evidence type="ECO:0000259" key="4">
    <source>
        <dbReference type="PROSITE" id="PS51786"/>
    </source>
</evidence>
<keyword evidence="1 3" id="KW-0378">Hydrolase</keyword>
<evidence type="ECO:0000313" key="5">
    <source>
        <dbReference type="EMBL" id="KAJ3616543.1"/>
    </source>
</evidence>
<reference evidence="5" key="1">
    <citation type="journal article" date="2023" name="G3 (Bethesda)">
        <title>Whole genome assemblies of Zophobas morio and Tenebrio molitor.</title>
        <authorList>
            <person name="Kaur S."/>
            <person name="Stinson S.A."/>
            <person name="diCenzo G.C."/>
        </authorList>
    </citation>
    <scope>NUCLEOTIDE SEQUENCE</scope>
    <source>
        <strain evidence="5">QUZm001</strain>
    </source>
</reference>
<dbReference type="SUPFAM" id="SSF54211">
    <property type="entry name" value="Ribosomal protein S5 domain 2-like"/>
    <property type="match status" value="1"/>
</dbReference>